<evidence type="ECO:0000313" key="1">
    <source>
        <dbReference type="EMBL" id="MDS3862194.1"/>
    </source>
</evidence>
<gene>
    <name evidence="1" type="ORF">RIF25_15435</name>
</gene>
<dbReference type="Gene3D" id="3.40.50.1820">
    <property type="entry name" value="alpha/beta hydrolase"/>
    <property type="match status" value="1"/>
</dbReference>
<keyword evidence="2" id="KW-1185">Reference proteome</keyword>
<dbReference type="PANTHER" id="PTHR37946">
    <property type="entry name" value="SLL1969 PROTEIN"/>
    <property type="match status" value="1"/>
</dbReference>
<name>A0AAE4FVQ7_9CYAN</name>
<comment type="caution">
    <text evidence="1">The sequence shown here is derived from an EMBL/GenBank/DDBJ whole genome shotgun (WGS) entry which is preliminary data.</text>
</comment>
<reference evidence="2" key="1">
    <citation type="submission" date="2023-07" db="EMBL/GenBank/DDBJ databases">
        <authorList>
            <person name="Luz R."/>
            <person name="Cordeiro R."/>
            <person name="Fonseca A."/>
            <person name="Goncalves V."/>
        </authorList>
    </citation>
    <scope>NUCLEOTIDE SEQUENCE [LARGE SCALE GENOMIC DNA]</scope>
    <source>
        <strain evidence="2">BACA0444</strain>
    </source>
</reference>
<sequence length="319" mass="35052">MFQDARVLIVTVISMDEEFFTDTHTSIKQIIFAQHGMTDNNKSTGHLARRVAPPQSLIIAPNLGYLSTLFAITPLIDRVETNAKGVLERFPHVPVRLIAVSLGGIIWTEVLSRHPEWWPRFESMIFLGVPVGGADLAKIFDPFGWGIGIAKELGKNRRPLAEKITAQIPTLAVIGNTTGGGDGTIPIECAKLKYAHFVCLEGVSHPNLRTDPSVANSIRDFWAKPRQVLPAPPKTLITDLIDHFRAVPGITDADARDFPRATTVHTFSDGTTIRTWVNVVGVYHVFIANSAGACEYSGFVGWVHTNDLKQAITSLIETR</sequence>
<protein>
    <submittedName>
        <fullName evidence="1">Lysophospholipase</fullName>
    </submittedName>
</protein>
<dbReference type="PANTHER" id="PTHR37946:SF1">
    <property type="entry name" value="SLL1969 PROTEIN"/>
    <property type="match status" value="1"/>
</dbReference>
<accession>A0AAE4FVQ7</accession>
<dbReference type="Proteomes" id="UP001268256">
    <property type="component" value="Unassembled WGS sequence"/>
</dbReference>
<evidence type="ECO:0000313" key="2">
    <source>
        <dbReference type="Proteomes" id="UP001268256"/>
    </source>
</evidence>
<dbReference type="RefSeq" id="WP_322879404.1">
    <property type="nucleotide sequence ID" value="NZ_JAVMIP010000023.1"/>
</dbReference>
<dbReference type="EMBL" id="JAVMIP010000023">
    <property type="protein sequence ID" value="MDS3862194.1"/>
    <property type="molecule type" value="Genomic_DNA"/>
</dbReference>
<dbReference type="AlphaFoldDB" id="A0AAE4FVQ7"/>
<organism evidence="1 2">
    <name type="scientific">Pseudocalidococcus azoricus BACA0444</name>
    <dbReference type="NCBI Taxonomy" id="2918990"/>
    <lineage>
        <taxon>Bacteria</taxon>
        <taxon>Bacillati</taxon>
        <taxon>Cyanobacteriota</taxon>
        <taxon>Cyanophyceae</taxon>
        <taxon>Acaryochloridales</taxon>
        <taxon>Thermosynechococcaceae</taxon>
        <taxon>Pseudocalidococcus</taxon>
        <taxon>Pseudocalidococcus azoricus</taxon>
    </lineage>
</organism>
<dbReference type="SUPFAM" id="SSF53474">
    <property type="entry name" value="alpha/beta-Hydrolases"/>
    <property type="match status" value="1"/>
</dbReference>
<proteinExistence type="predicted"/>
<dbReference type="InterPro" id="IPR029058">
    <property type="entry name" value="AB_hydrolase_fold"/>
</dbReference>